<feature type="compositionally biased region" description="Polar residues" evidence="1">
    <location>
        <begin position="279"/>
        <end position="288"/>
    </location>
</feature>
<feature type="compositionally biased region" description="Basic and acidic residues" evidence="1">
    <location>
        <begin position="232"/>
        <end position="242"/>
    </location>
</feature>
<organism evidence="3 4">
    <name type="scientific">Trichoplusia ni</name>
    <name type="common">Cabbage looper</name>
    <dbReference type="NCBI Taxonomy" id="7111"/>
    <lineage>
        <taxon>Eukaryota</taxon>
        <taxon>Metazoa</taxon>
        <taxon>Ecdysozoa</taxon>
        <taxon>Arthropoda</taxon>
        <taxon>Hexapoda</taxon>
        <taxon>Insecta</taxon>
        <taxon>Pterygota</taxon>
        <taxon>Neoptera</taxon>
        <taxon>Endopterygota</taxon>
        <taxon>Lepidoptera</taxon>
        <taxon>Glossata</taxon>
        <taxon>Ditrysia</taxon>
        <taxon>Noctuoidea</taxon>
        <taxon>Noctuidae</taxon>
        <taxon>Plusiinae</taxon>
        <taxon>Trichoplusia</taxon>
    </lineage>
</organism>
<evidence type="ECO:0000313" key="4">
    <source>
        <dbReference type="RefSeq" id="XP_026728394.1"/>
    </source>
</evidence>
<reference evidence="4" key="1">
    <citation type="submission" date="2025-08" db="UniProtKB">
        <authorList>
            <consortium name="RefSeq"/>
        </authorList>
    </citation>
    <scope>IDENTIFICATION</scope>
</reference>
<accession>A0A7E5VJD5</accession>
<dbReference type="OrthoDB" id="7486254at2759"/>
<feature type="compositionally biased region" description="Polar residues" evidence="1">
    <location>
        <begin position="68"/>
        <end position="79"/>
    </location>
</feature>
<dbReference type="KEGG" id="tnl:113494307"/>
<keyword evidence="2" id="KW-0732">Signal</keyword>
<proteinExistence type="predicted"/>
<feature type="chain" id="PRO_5028855640" evidence="2">
    <location>
        <begin position="21"/>
        <end position="605"/>
    </location>
</feature>
<feature type="signal peptide" evidence="2">
    <location>
        <begin position="1"/>
        <end position="20"/>
    </location>
</feature>
<protein>
    <submittedName>
        <fullName evidence="4">Uncharacterized protein LOC113494307</fullName>
    </submittedName>
</protein>
<dbReference type="GeneID" id="113494307"/>
<dbReference type="AlphaFoldDB" id="A0A7E5VJD5"/>
<feature type="region of interest" description="Disordered" evidence="1">
    <location>
        <begin position="50"/>
        <end position="84"/>
    </location>
</feature>
<feature type="compositionally biased region" description="Gly residues" evidence="1">
    <location>
        <begin position="216"/>
        <end position="228"/>
    </location>
</feature>
<feature type="region of interest" description="Disordered" evidence="1">
    <location>
        <begin position="197"/>
        <end position="338"/>
    </location>
</feature>
<name>A0A7E5VJD5_TRINI</name>
<feature type="compositionally biased region" description="Polar residues" evidence="1">
    <location>
        <begin position="311"/>
        <end position="330"/>
    </location>
</feature>
<evidence type="ECO:0000256" key="2">
    <source>
        <dbReference type="SAM" id="SignalP"/>
    </source>
</evidence>
<keyword evidence="3" id="KW-1185">Reference proteome</keyword>
<evidence type="ECO:0000256" key="1">
    <source>
        <dbReference type="SAM" id="MobiDB-lite"/>
    </source>
</evidence>
<feature type="compositionally biased region" description="Low complexity" evidence="1">
    <location>
        <begin position="262"/>
        <end position="274"/>
    </location>
</feature>
<gene>
    <name evidence="4" type="primary">LOC113494307</name>
</gene>
<dbReference type="InParanoid" id="A0A7E5VJD5"/>
<dbReference type="RefSeq" id="XP_026728394.1">
    <property type="nucleotide sequence ID" value="XM_026872593.1"/>
</dbReference>
<dbReference type="Proteomes" id="UP000322000">
    <property type="component" value="Chromosome 5"/>
</dbReference>
<sequence length="605" mass="67080">MRAEVVLVLLVDVVWEACQGYYEMDYSQNEDTDFYDTYDSDIGTTSLLTTTETESDVPARIRRFKPPDSTSNSEEQASNDFAPITPTLSSISELIVTRSHGYKDNDIRSLGPEEIEEIKGALRDILKSHVVEVETTPALDEDPTGYENFEDTTKLESSTIITVETSLLTVEIPGGIQWVPETISKVKAKEDRNKNIPLRVWQPSGKRIHAHREGGGAEVGEGPGGPEGPEGPEDKGPPKFDPDDYGPTDSTPDLSKLSKYFTTTPPTQKTYPTPGKRNFTITTTQPPSETTGGGGEGDDKGKAPVRPPSSTPSAGRSLSSPTVPNANTSVPMDKDTLNNLSSLIPPHLLDQAAKELLAKYMTTTTGKPMLDINAIIAIIANLTYDYEWNLTEQFNKTLFEHGVPTCPTPSTVSTTTTTPPQYDFANTSLVSKCFVCGLKTPEIPRRAYCSDAFAGDFLPLTPVDPRARGQIANFRKYCRFLDVHNYVENPSESRSIYGRFTGGCAVRWTDLSGIYTQRTCRNRYKPLMGKHFASKRMAKLELALINVENGCIISPMASLLALSRGISLYARFHACVCSTNWCNKAIRVQQWKFYWTMLLHWFFNR</sequence>
<evidence type="ECO:0000313" key="3">
    <source>
        <dbReference type="Proteomes" id="UP000322000"/>
    </source>
</evidence>